<evidence type="ECO:0000313" key="1">
    <source>
        <dbReference type="EMBL" id="MBI4595999.1"/>
    </source>
</evidence>
<dbReference type="EMBL" id="JACQWF010000285">
    <property type="protein sequence ID" value="MBI4595999.1"/>
    <property type="molecule type" value="Genomic_DNA"/>
</dbReference>
<evidence type="ECO:0000313" key="2">
    <source>
        <dbReference type="Proteomes" id="UP000772181"/>
    </source>
</evidence>
<gene>
    <name evidence="1" type="ORF">HY730_06425</name>
</gene>
<name>A0A933GNH9_UNCTE</name>
<protein>
    <submittedName>
        <fullName evidence="1">Uncharacterized protein</fullName>
    </submittedName>
</protein>
<comment type="caution">
    <text evidence="1">The sequence shown here is derived from an EMBL/GenBank/DDBJ whole genome shotgun (WGS) entry which is preliminary data.</text>
</comment>
<accession>A0A933GNH9</accession>
<dbReference type="AlphaFoldDB" id="A0A933GNH9"/>
<proteinExistence type="predicted"/>
<organism evidence="1 2">
    <name type="scientific">Tectimicrobiota bacterium</name>
    <dbReference type="NCBI Taxonomy" id="2528274"/>
    <lineage>
        <taxon>Bacteria</taxon>
        <taxon>Pseudomonadati</taxon>
        <taxon>Nitrospinota/Tectimicrobiota group</taxon>
        <taxon>Candidatus Tectimicrobiota</taxon>
    </lineage>
</organism>
<dbReference type="Proteomes" id="UP000772181">
    <property type="component" value="Unassembled WGS sequence"/>
</dbReference>
<reference evidence="1" key="1">
    <citation type="submission" date="2020-07" db="EMBL/GenBank/DDBJ databases">
        <title>Huge and variable diversity of episymbiotic CPR bacteria and DPANN archaea in groundwater ecosystems.</title>
        <authorList>
            <person name="He C.Y."/>
            <person name="Keren R."/>
            <person name="Whittaker M."/>
            <person name="Farag I.F."/>
            <person name="Doudna J."/>
            <person name="Cate J.H.D."/>
            <person name="Banfield J.F."/>
        </authorList>
    </citation>
    <scope>NUCLEOTIDE SEQUENCE</scope>
    <source>
        <strain evidence="1">NC_groundwater_1482_Ag_S-0.65um_47_24</strain>
    </source>
</reference>
<sequence>MRQELFVEKLDWFRQNEKPEVVLVTADNPELIKIVIAWTNVEVRSADESTKLAGESENEIWEWLWKNARF</sequence>
<feature type="non-terminal residue" evidence="1">
    <location>
        <position position="70"/>
    </location>
</feature>